<organism evidence="3">
    <name type="scientific">Trichodesmium erythraeum (strain IMS101)</name>
    <dbReference type="NCBI Taxonomy" id="203124"/>
    <lineage>
        <taxon>Bacteria</taxon>
        <taxon>Bacillati</taxon>
        <taxon>Cyanobacteriota</taxon>
        <taxon>Cyanophyceae</taxon>
        <taxon>Oscillatoriophycideae</taxon>
        <taxon>Oscillatoriales</taxon>
        <taxon>Microcoleaceae</taxon>
        <taxon>Trichodesmium</taxon>
    </lineage>
</organism>
<dbReference type="Gene3D" id="3.90.79.10">
    <property type="entry name" value="Nucleoside Triphosphate Pyrophosphohydrolase"/>
    <property type="match status" value="1"/>
</dbReference>
<feature type="domain" description="Nudix hydrolase" evidence="2">
    <location>
        <begin position="3"/>
        <end position="140"/>
    </location>
</feature>
<evidence type="ECO:0000313" key="3">
    <source>
        <dbReference type="EMBL" id="ABG53176.1"/>
    </source>
</evidence>
<proteinExistence type="predicted"/>
<dbReference type="Pfam" id="PF00293">
    <property type="entry name" value="NUDIX"/>
    <property type="match status" value="1"/>
</dbReference>
<reference evidence="3" key="1">
    <citation type="submission" date="2006-06" db="EMBL/GenBank/DDBJ databases">
        <title>Complete sequence of Trichodesmium erythraeum IMS101.</title>
        <authorList>
            <consortium name="US DOE Joint Genome Institute"/>
            <person name="Copeland A."/>
            <person name="Lucas S."/>
            <person name="Lapidus A."/>
            <person name="Barry K."/>
            <person name="Detter J.C."/>
            <person name="Glavina del Rio T."/>
            <person name="Hammon N."/>
            <person name="Israni S."/>
            <person name="Dalin E."/>
            <person name="Tice H."/>
            <person name="Pitluck S."/>
            <person name="Kiss H."/>
            <person name="Munk A.C."/>
            <person name="Brettin T."/>
            <person name="Bruce D."/>
            <person name="Han C."/>
            <person name="Tapia R."/>
            <person name="Gilna P."/>
            <person name="Schmutz J."/>
            <person name="Larimer F."/>
            <person name="Land M."/>
            <person name="Hauser L."/>
            <person name="Kyrpides N."/>
            <person name="Kim E."/>
            <person name="Richardson P."/>
        </authorList>
    </citation>
    <scope>NUCLEOTIDE SEQUENCE [LARGE SCALE GENOMIC DNA]</scope>
    <source>
        <strain evidence="3">IMS101</strain>
    </source>
</reference>
<dbReference type="AlphaFoldDB" id="Q10X48"/>
<dbReference type="PROSITE" id="PS51462">
    <property type="entry name" value="NUDIX"/>
    <property type="match status" value="1"/>
</dbReference>
<evidence type="ECO:0000256" key="1">
    <source>
        <dbReference type="ARBA" id="ARBA00022801"/>
    </source>
</evidence>
<name>Q10X48_TRIEI</name>
<dbReference type="RefSeq" id="WP_011613506.1">
    <property type="nucleotide sequence ID" value="NC_008312.1"/>
</dbReference>
<evidence type="ECO:0000259" key="2">
    <source>
        <dbReference type="PROSITE" id="PS51462"/>
    </source>
</evidence>
<gene>
    <name evidence="3" type="ordered locus">Tery_4170</name>
</gene>
<dbReference type="InterPro" id="IPR015797">
    <property type="entry name" value="NUDIX_hydrolase-like_dom_sf"/>
</dbReference>
<dbReference type="eggNOG" id="COG1051">
    <property type="taxonomic scope" value="Bacteria"/>
</dbReference>
<dbReference type="STRING" id="203124.Tery_4170"/>
<dbReference type="KEGG" id="ter:Tery_4170"/>
<dbReference type="SUPFAM" id="SSF55811">
    <property type="entry name" value="Nudix"/>
    <property type="match status" value="1"/>
</dbReference>
<dbReference type="PROSITE" id="PS00893">
    <property type="entry name" value="NUDIX_BOX"/>
    <property type="match status" value="1"/>
</dbReference>
<dbReference type="InterPro" id="IPR000086">
    <property type="entry name" value="NUDIX_hydrolase_dom"/>
</dbReference>
<keyword evidence="1 3" id="KW-0378">Hydrolase</keyword>
<protein>
    <submittedName>
        <fullName evidence="3">NUDIX hydrolase</fullName>
    </submittedName>
</protein>
<dbReference type="HOGENOM" id="CLU_037162_21_1_3"/>
<dbReference type="GO" id="GO:0016787">
    <property type="term" value="F:hydrolase activity"/>
    <property type="evidence" value="ECO:0007669"/>
    <property type="project" value="UniProtKB-KW"/>
</dbReference>
<dbReference type="InterPro" id="IPR020084">
    <property type="entry name" value="NUDIX_hydrolase_CS"/>
</dbReference>
<accession>Q10X48</accession>
<dbReference type="CDD" id="cd18882">
    <property type="entry name" value="NUDIX_Hydrolase"/>
    <property type="match status" value="1"/>
</dbReference>
<dbReference type="OrthoDB" id="161692at2"/>
<dbReference type="EMBL" id="CP000393">
    <property type="protein sequence ID" value="ABG53176.1"/>
    <property type="molecule type" value="Genomic_DNA"/>
</dbReference>
<sequence>MNNNIPHVAIAILYREEKFLLQLRDDIPGIAHPGQWAFFGGHIEPGEIPQVAIKRELVEEIGYKPDMIWEFGVYYDTNVVRHVFYAPLTVELKDLVLGEGWDMGLLTPTEIKTGKAYSENAGMERSLGEFHQKILLDFMNTQGYVAKNQEY</sequence>